<feature type="transmembrane region" description="Helical" evidence="5">
    <location>
        <begin position="265"/>
        <end position="285"/>
    </location>
</feature>
<comment type="subcellular location">
    <subcellularLocation>
        <location evidence="1">Membrane</location>
        <topology evidence="1">Multi-pass membrane protein</topology>
    </subcellularLocation>
</comment>
<keyword evidence="7" id="KW-1185">Reference proteome</keyword>
<evidence type="ECO:0000256" key="3">
    <source>
        <dbReference type="ARBA" id="ARBA00022989"/>
    </source>
</evidence>
<evidence type="ECO:0000256" key="1">
    <source>
        <dbReference type="ARBA" id="ARBA00004141"/>
    </source>
</evidence>
<keyword evidence="4 5" id="KW-0472">Membrane</keyword>
<comment type="caution">
    <text evidence="6">The sequence shown here is derived from an EMBL/GenBank/DDBJ whole genome shotgun (WGS) entry which is preliminary data.</text>
</comment>
<feature type="transmembrane region" description="Helical" evidence="5">
    <location>
        <begin position="119"/>
        <end position="144"/>
    </location>
</feature>
<reference evidence="6 7" key="1">
    <citation type="journal article" date="2018" name="G3 (Bethesda)">
        <title>Phylogenetic and Phylogenomic Definition of Rhizopus Species.</title>
        <authorList>
            <person name="Gryganskyi A.P."/>
            <person name="Golan J."/>
            <person name="Dolatabadi S."/>
            <person name="Mondo S."/>
            <person name="Robb S."/>
            <person name="Idnurm A."/>
            <person name="Muszewska A."/>
            <person name="Steczkiewicz K."/>
            <person name="Masonjones S."/>
            <person name="Liao H.L."/>
            <person name="Gajdeczka M.T."/>
            <person name="Anike F."/>
            <person name="Vuek A."/>
            <person name="Anishchenko I.M."/>
            <person name="Voigt K."/>
            <person name="de Hoog G.S."/>
            <person name="Smith M.E."/>
            <person name="Heitman J."/>
            <person name="Vilgalys R."/>
            <person name="Stajich J.E."/>
        </authorList>
    </citation>
    <scope>NUCLEOTIDE SEQUENCE [LARGE SCALE GENOMIC DNA]</scope>
    <source>
        <strain evidence="6 7">LSU 92-RS-03</strain>
    </source>
</reference>
<protein>
    <recommendedName>
        <fullName evidence="8">Major facilitator superfamily (MFS) profile domain-containing protein</fullName>
    </recommendedName>
</protein>
<keyword evidence="3 5" id="KW-1133">Transmembrane helix</keyword>
<dbReference type="EMBL" id="PJQM01005289">
    <property type="protein sequence ID" value="RCH81966.1"/>
    <property type="molecule type" value="Genomic_DNA"/>
</dbReference>
<organism evidence="6 7">
    <name type="scientific">Rhizopus stolonifer</name>
    <name type="common">Rhizopus nigricans</name>
    <dbReference type="NCBI Taxonomy" id="4846"/>
    <lineage>
        <taxon>Eukaryota</taxon>
        <taxon>Fungi</taxon>
        <taxon>Fungi incertae sedis</taxon>
        <taxon>Mucoromycota</taxon>
        <taxon>Mucoromycotina</taxon>
        <taxon>Mucoromycetes</taxon>
        <taxon>Mucorales</taxon>
        <taxon>Mucorineae</taxon>
        <taxon>Rhizopodaceae</taxon>
        <taxon>Rhizopus</taxon>
    </lineage>
</organism>
<feature type="non-terminal residue" evidence="6">
    <location>
        <position position="1"/>
    </location>
</feature>
<dbReference type="Gene3D" id="1.20.1250.20">
    <property type="entry name" value="MFS general substrate transporter like domains"/>
    <property type="match status" value="2"/>
</dbReference>
<gene>
    <name evidence="6" type="ORF">CU098_006381</name>
</gene>
<dbReference type="Proteomes" id="UP000253551">
    <property type="component" value="Unassembled WGS sequence"/>
</dbReference>
<dbReference type="OrthoDB" id="4078873at2759"/>
<proteinExistence type="predicted"/>
<dbReference type="Pfam" id="PF07690">
    <property type="entry name" value="MFS_1"/>
    <property type="match status" value="1"/>
</dbReference>
<accession>A0A367IWG5</accession>
<keyword evidence="2 5" id="KW-0812">Transmembrane</keyword>
<feature type="transmembrane region" description="Helical" evidence="5">
    <location>
        <begin position="291"/>
        <end position="313"/>
    </location>
</feature>
<dbReference type="SUPFAM" id="SSF103473">
    <property type="entry name" value="MFS general substrate transporter"/>
    <property type="match status" value="2"/>
</dbReference>
<sequence>GGQIIYSFGYSATSILGPIVVGDLTTVTNRGFFQGLYNLPSLFNIFVAPRAAVLLLNHGQWRWGYGLVTIILGVTAIPLIGGLWWVHFKLRRSGLLEEYRAQQTDKSPLHDSEKGFFEVLYWILIQIDIVGSLLLLAGLCLILLPLVLALTLWGGWSSGITIGTLVGGVVAWGLFALWEWKFSPKPIIPLGRWKSYTPLLGVLALSTVTLISSTNWMYYTTYLMVSRKIDIDTATYLERGYNVAYILCEVVVGYLMKRTRKWRPFVWAGVSLMILGVGLMIPARLPSSSDAFIVISQTIVGIGSGCLYIPILVAIQSSVPHSDMAIVTAMMQIGGSIAASIGSTMSGAIWNSMLPGQLAKYVPGEYDYAKIVGSTDYAISLPDDQYNGVVQAYGHIQMVLSIIAICIAVLTFCFTVPMKSFGLEDHSHEEYANTANEPNENGNCLKEKHLDAEL</sequence>
<evidence type="ECO:0000313" key="6">
    <source>
        <dbReference type="EMBL" id="RCH81966.1"/>
    </source>
</evidence>
<dbReference type="PANTHER" id="PTHR23501:SF87">
    <property type="entry name" value="SIDEROPHORE IRON TRANSPORTER 2"/>
    <property type="match status" value="1"/>
</dbReference>
<feature type="transmembrane region" description="Helical" evidence="5">
    <location>
        <begin position="63"/>
        <end position="86"/>
    </location>
</feature>
<dbReference type="InterPro" id="IPR011701">
    <property type="entry name" value="MFS"/>
</dbReference>
<dbReference type="STRING" id="4846.A0A367IWG5"/>
<dbReference type="AlphaFoldDB" id="A0A367IWG5"/>
<dbReference type="PANTHER" id="PTHR23501">
    <property type="entry name" value="MAJOR FACILITATOR SUPERFAMILY"/>
    <property type="match status" value="1"/>
</dbReference>
<dbReference type="InterPro" id="IPR036259">
    <property type="entry name" value="MFS_trans_sf"/>
</dbReference>
<evidence type="ECO:0000256" key="5">
    <source>
        <dbReference type="SAM" id="Phobius"/>
    </source>
</evidence>
<evidence type="ECO:0008006" key="8">
    <source>
        <dbReference type="Google" id="ProtNLM"/>
    </source>
</evidence>
<dbReference type="GO" id="GO:0005886">
    <property type="term" value="C:plasma membrane"/>
    <property type="evidence" value="ECO:0007669"/>
    <property type="project" value="TreeGrafter"/>
</dbReference>
<name>A0A367IWG5_RHIST</name>
<feature type="transmembrane region" description="Helical" evidence="5">
    <location>
        <begin position="396"/>
        <end position="416"/>
    </location>
</feature>
<evidence type="ECO:0000256" key="2">
    <source>
        <dbReference type="ARBA" id="ARBA00022692"/>
    </source>
</evidence>
<feature type="transmembrane region" description="Helical" evidence="5">
    <location>
        <begin position="325"/>
        <end position="350"/>
    </location>
</feature>
<feature type="transmembrane region" description="Helical" evidence="5">
    <location>
        <begin position="156"/>
        <end position="178"/>
    </location>
</feature>
<dbReference type="GO" id="GO:0022857">
    <property type="term" value="F:transmembrane transporter activity"/>
    <property type="evidence" value="ECO:0007669"/>
    <property type="project" value="InterPro"/>
</dbReference>
<evidence type="ECO:0000313" key="7">
    <source>
        <dbReference type="Proteomes" id="UP000253551"/>
    </source>
</evidence>
<feature type="transmembrane region" description="Helical" evidence="5">
    <location>
        <begin position="199"/>
        <end position="219"/>
    </location>
</feature>
<evidence type="ECO:0000256" key="4">
    <source>
        <dbReference type="ARBA" id="ARBA00023136"/>
    </source>
</evidence>